<evidence type="ECO:0000313" key="3">
    <source>
        <dbReference type="Proteomes" id="UP000226431"/>
    </source>
</evidence>
<reference evidence="2 3" key="1">
    <citation type="submission" date="2017-06" db="EMBL/GenBank/DDBJ databases">
        <title>Ant-infecting Ophiocordyceps genomes reveal a high diversity of potential behavioral manipulation genes and a possible major role for enterotoxins.</title>
        <authorList>
            <person name="De Bekker C."/>
            <person name="Evans H.C."/>
            <person name="Brachmann A."/>
            <person name="Hughes D.P."/>
        </authorList>
    </citation>
    <scope>NUCLEOTIDE SEQUENCE [LARGE SCALE GENOMIC DNA]</scope>
    <source>
        <strain evidence="2 3">Map16</strain>
    </source>
</reference>
<accession>A0A2C5YV20</accession>
<feature type="region of interest" description="Disordered" evidence="1">
    <location>
        <begin position="1"/>
        <end position="116"/>
    </location>
</feature>
<evidence type="ECO:0000313" key="2">
    <source>
        <dbReference type="EMBL" id="PHH73385.1"/>
    </source>
</evidence>
<keyword evidence="3" id="KW-1185">Reference proteome</keyword>
<name>A0A2C5YV20_9HYPO</name>
<organism evidence="2 3">
    <name type="scientific">Ophiocordyceps camponoti-rufipedis</name>
    <dbReference type="NCBI Taxonomy" id="2004952"/>
    <lineage>
        <taxon>Eukaryota</taxon>
        <taxon>Fungi</taxon>
        <taxon>Dikarya</taxon>
        <taxon>Ascomycota</taxon>
        <taxon>Pezizomycotina</taxon>
        <taxon>Sordariomycetes</taxon>
        <taxon>Hypocreomycetidae</taxon>
        <taxon>Hypocreales</taxon>
        <taxon>Ophiocordycipitaceae</taxon>
        <taxon>Ophiocordyceps</taxon>
    </lineage>
</organism>
<sequence>MHTQPASHDEAPNMPLLVARKAARKSGPASTGKRRSAVTRPHLDASPRPLTRKRPDNPPRQANGTSHHTPVRQPVRKPTISPHLTIPTHEDSQPKYPTPAKCSVTGAKPPAKIPPP</sequence>
<protein>
    <submittedName>
        <fullName evidence="2">Uncharacterized protein</fullName>
    </submittedName>
</protein>
<evidence type="ECO:0000256" key="1">
    <source>
        <dbReference type="SAM" id="MobiDB-lite"/>
    </source>
</evidence>
<dbReference type="Proteomes" id="UP000226431">
    <property type="component" value="Unassembled WGS sequence"/>
</dbReference>
<proteinExistence type="predicted"/>
<comment type="caution">
    <text evidence="2">The sequence shown here is derived from an EMBL/GenBank/DDBJ whole genome shotgun (WGS) entry which is preliminary data.</text>
</comment>
<dbReference type="AlphaFoldDB" id="A0A2C5YV20"/>
<dbReference type="EMBL" id="NJES01000347">
    <property type="protein sequence ID" value="PHH73385.1"/>
    <property type="molecule type" value="Genomic_DNA"/>
</dbReference>
<gene>
    <name evidence="2" type="ORF">CDD80_3844</name>
</gene>